<proteinExistence type="predicted"/>
<dbReference type="RefSeq" id="WP_281421674.1">
    <property type="nucleotide sequence ID" value="NZ_BPFC01000004.1"/>
</dbReference>
<organism evidence="2 3">
    <name type="scientific">Shewanella glacialipiscicola</name>
    <dbReference type="NCBI Taxonomy" id="614069"/>
    <lineage>
        <taxon>Bacteria</taxon>
        <taxon>Pseudomonadati</taxon>
        <taxon>Pseudomonadota</taxon>
        <taxon>Gammaproteobacteria</taxon>
        <taxon>Alteromonadales</taxon>
        <taxon>Shewanellaceae</taxon>
        <taxon>Shewanella</taxon>
    </lineage>
</organism>
<name>A0ABQ6IXL6_9GAMM</name>
<comment type="caution">
    <text evidence="2">The sequence shown here is derived from an EMBL/GenBank/DDBJ whole genome shotgun (WGS) entry which is preliminary data.</text>
</comment>
<accession>A0ABQ6IXL6</accession>
<evidence type="ECO:0000313" key="2">
    <source>
        <dbReference type="EMBL" id="GMA80606.1"/>
    </source>
</evidence>
<evidence type="ECO:0000256" key="1">
    <source>
        <dbReference type="SAM" id="MobiDB-lite"/>
    </source>
</evidence>
<keyword evidence="3" id="KW-1185">Reference proteome</keyword>
<protein>
    <submittedName>
        <fullName evidence="2">Uncharacterized protein</fullName>
    </submittedName>
</protein>
<gene>
    <name evidence="2" type="ORF">GCM10025855_01390</name>
</gene>
<sequence>MSKEQKNRKESKKQPLLSAKEKKAAKQAKNLTKGFLDNTK</sequence>
<feature type="region of interest" description="Disordered" evidence="1">
    <location>
        <begin position="1"/>
        <end position="40"/>
    </location>
</feature>
<dbReference type="Proteomes" id="UP001157046">
    <property type="component" value="Unassembled WGS sequence"/>
</dbReference>
<dbReference type="EMBL" id="BSUY01000001">
    <property type="protein sequence ID" value="GMA80606.1"/>
    <property type="molecule type" value="Genomic_DNA"/>
</dbReference>
<evidence type="ECO:0000313" key="3">
    <source>
        <dbReference type="Proteomes" id="UP001157046"/>
    </source>
</evidence>
<reference evidence="3" key="1">
    <citation type="journal article" date="2019" name="Int. J. Syst. Evol. Microbiol.">
        <title>The Global Catalogue of Microorganisms (GCM) 10K type strain sequencing project: providing services to taxonomists for standard genome sequencing and annotation.</title>
        <authorList>
            <consortium name="The Broad Institute Genomics Platform"/>
            <consortium name="The Broad Institute Genome Sequencing Center for Infectious Disease"/>
            <person name="Wu L."/>
            <person name="Ma J."/>
        </authorList>
    </citation>
    <scope>NUCLEOTIDE SEQUENCE [LARGE SCALE GENOMIC DNA]</scope>
    <source>
        <strain evidence="3">NBRC 102030</strain>
    </source>
</reference>